<sequence length="603" mass="67281">MLETRDQIKSRMLQQASRLWGYQESAIDTNAFDPLVDLLVGALATESERVYGEIQASRGRILERLVELLLPEVVTAPRPAHSVLMARPVELTGEVTRTDTFTTRHPQTGEEIALSPAGRFPIVNGRVACLATGHQLWRVDEMGNTIPVAQASLHRRLPDYTLWLGLELMPGLTPELTLRFFFDWKNLPLPIYDYAQHLPQTRWWLNDQALSLEPGTDFQPENSLSTALRMIEIHADHYYRANFVTVRGKFPPPTPAANGTFYPTALTEAFDPALLQTLPMLTWIRVEFPTVFGADVMGKTECVLNAFPVLNRQLVKMTPFRLGDGLNVFPIQADLPLIELADVTDSDGNEYPAYTDANASDPSTRSYALRRQGVGRFDSRNADDAVRQLIDLLRDESASFAALGYDALRSNIDDIQKSLLRIRQSIPALPSGEPVPFLIVNNGPERGNLFVNYWATAAERGNRVPIGARVETTLPTFRREGMTLLRPMLGGVARLSPSGSLPVFRQALLTRGRALTVEDIRAVCRAAAPEAIERVDVEKGCTVSPNPRQGLIRTLDVRITLRSTTRLTAEEQRQLTHELTVRLQDQWTGILPLRVVLTNPTLG</sequence>
<reference evidence="2" key="1">
    <citation type="journal article" date="2019" name="Int. J. Syst. Evol. Microbiol.">
        <title>The Global Catalogue of Microorganisms (GCM) 10K type strain sequencing project: providing services to taxonomists for standard genome sequencing and annotation.</title>
        <authorList>
            <consortium name="The Broad Institute Genomics Platform"/>
            <consortium name="The Broad Institute Genome Sequencing Center for Infectious Disease"/>
            <person name="Wu L."/>
            <person name="Ma J."/>
        </authorList>
    </citation>
    <scope>NUCLEOTIDE SEQUENCE [LARGE SCALE GENOMIC DNA]</scope>
    <source>
        <strain evidence="2">KCTC 42805</strain>
    </source>
</reference>
<accession>A0ABW5M276</accession>
<dbReference type="RefSeq" id="WP_381522419.1">
    <property type="nucleotide sequence ID" value="NZ_JBHULN010000005.1"/>
</dbReference>
<evidence type="ECO:0008006" key="3">
    <source>
        <dbReference type="Google" id="ProtNLM"/>
    </source>
</evidence>
<organism evidence="1 2">
    <name type="scientific">Spirosoma soli</name>
    <dbReference type="NCBI Taxonomy" id="1770529"/>
    <lineage>
        <taxon>Bacteria</taxon>
        <taxon>Pseudomonadati</taxon>
        <taxon>Bacteroidota</taxon>
        <taxon>Cytophagia</taxon>
        <taxon>Cytophagales</taxon>
        <taxon>Cytophagaceae</taxon>
        <taxon>Spirosoma</taxon>
    </lineage>
</organism>
<gene>
    <name evidence="1" type="ORF">ACFSUS_10915</name>
</gene>
<keyword evidence="2" id="KW-1185">Reference proteome</keyword>
<evidence type="ECO:0000313" key="1">
    <source>
        <dbReference type="EMBL" id="MFD2571148.1"/>
    </source>
</evidence>
<evidence type="ECO:0000313" key="2">
    <source>
        <dbReference type="Proteomes" id="UP001597469"/>
    </source>
</evidence>
<proteinExistence type="predicted"/>
<comment type="caution">
    <text evidence="1">The sequence shown here is derived from an EMBL/GenBank/DDBJ whole genome shotgun (WGS) entry which is preliminary data.</text>
</comment>
<name>A0ABW5M276_9BACT</name>
<protein>
    <recommendedName>
        <fullName evidence="3">Baseplate protein J-like domain-containing protein</fullName>
    </recommendedName>
</protein>
<dbReference type="EMBL" id="JBHULN010000005">
    <property type="protein sequence ID" value="MFD2571148.1"/>
    <property type="molecule type" value="Genomic_DNA"/>
</dbReference>
<dbReference type="Proteomes" id="UP001597469">
    <property type="component" value="Unassembled WGS sequence"/>
</dbReference>